<feature type="compositionally biased region" description="Gly residues" evidence="1">
    <location>
        <begin position="414"/>
        <end position="424"/>
    </location>
</feature>
<accession>A0A0B6SCS5</accession>
<dbReference type="EMBL" id="CP002581">
    <property type="protein sequence ID" value="AJK50061.1"/>
    <property type="molecule type" value="Genomic_DNA"/>
</dbReference>
<proteinExistence type="predicted"/>
<sequence length="424" mass="44290">MNLPKKSNTGGASSSSPASSTPPPSPPFAAPPSPPSTPPSPVLSPQLPVTPPTTPPLSPVMNRNRLGLRPQDASLQAFRDSHRGVAPHSGAMFQDQYRKRPVSGYPGQSFAHDALRESASSFAAQSTDTAPITDLEAAMHMTAAQLHVTAPGPELRAGLTHGYSILDGIGSLKNDSERLVFSDNLHERREQVKANLDAAADHLPARSRKRMATASPQRETLARGGDYLSPPTSPGRPSFDTTDGASGPLSPTGQRNLARRILTPLMEPSWTPEARIAGAAPTPFYGSDIREVRDLFTAQADHTPEIGHAATARYEAGSGSLPTDRQVRVDAEPSDAFFGTKKRRLGAGAHEVVPTDRLEDIADLPDHARPAMAHAQADVRTNTSLTMFRSTTPAASSSSSSAAAAASSAVAGPPSGGSGSGSGH</sequence>
<reference evidence="3" key="1">
    <citation type="submission" date="2011-03" db="EMBL/GenBank/DDBJ databases">
        <authorList>
            <person name="Voget S."/>
            <person name="Streit W.R."/>
            <person name="Jaeger K.E."/>
            <person name="Daniel R."/>
        </authorList>
    </citation>
    <scope>NUCLEOTIDE SEQUENCE [LARGE SCALE GENOMIC DNA]</scope>
    <source>
        <strain evidence="3">PG1</strain>
    </source>
</reference>
<feature type="region of interest" description="Disordered" evidence="1">
    <location>
        <begin position="197"/>
        <end position="257"/>
    </location>
</feature>
<feature type="compositionally biased region" description="Polar residues" evidence="1">
    <location>
        <begin position="379"/>
        <end position="392"/>
    </location>
</feature>
<evidence type="ECO:0000256" key="1">
    <source>
        <dbReference type="SAM" id="MobiDB-lite"/>
    </source>
</evidence>
<evidence type="ECO:0000313" key="3">
    <source>
        <dbReference type="Proteomes" id="UP000031838"/>
    </source>
</evidence>
<dbReference type="HOGENOM" id="CLU_646676_0_0_4"/>
<name>A0A0B6SCS5_BURPL</name>
<gene>
    <name evidence="2" type="ORF">BGL_2c19970</name>
</gene>
<feature type="compositionally biased region" description="Low complexity" evidence="1">
    <location>
        <begin position="393"/>
        <end position="413"/>
    </location>
</feature>
<keyword evidence="3" id="KW-1185">Reference proteome</keyword>
<reference evidence="2 3" key="2">
    <citation type="journal article" date="2016" name="Appl. Microbiol. Biotechnol.">
        <title>Mutations improving production and secretion of extracellular lipase by Burkholderia glumae PG1.</title>
        <authorList>
            <person name="Knapp A."/>
            <person name="Voget S."/>
            <person name="Gao R."/>
            <person name="Zaburannyi N."/>
            <person name="Krysciak D."/>
            <person name="Breuer M."/>
            <person name="Hauer B."/>
            <person name="Streit W.R."/>
            <person name="Muller R."/>
            <person name="Daniel R."/>
            <person name="Jaeger K.E."/>
        </authorList>
    </citation>
    <scope>NUCLEOTIDE SEQUENCE [LARGE SCALE GENOMIC DNA]</scope>
    <source>
        <strain evidence="2 3">PG1</strain>
    </source>
</reference>
<feature type="compositionally biased region" description="Polar residues" evidence="1">
    <location>
        <begin position="239"/>
        <end position="255"/>
    </location>
</feature>
<evidence type="ECO:0000313" key="2">
    <source>
        <dbReference type="EMBL" id="AJK50061.1"/>
    </source>
</evidence>
<feature type="region of interest" description="Disordered" evidence="1">
    <location>
        <begin position="372"/>
        <end position="424"/>
    </location>
</feature>
<dbReference type="KEGG" id="bgp:BGL_2c19970"/>
<feature type="compositionally biased region" description="Polar residues" evidence="1">
    <location>
        <begin position="1"/>
        <end position="12"/>
    </location>
</feature>
<protein>
    <submittedName>
        <fullName evidence="2">Uncharacterized protein</fullName>
    </submittedName>
</protein>
<feature type="region of interest" description="Disordered" evidence="1">
    <location>
        <begin position="1"/>
        <end position="64"/>
    </location>
</feature>
<dbReference type="Proteomes" id="UP000031838">
    <property type="component" value="Chromosome 2"/>
</dbReference>
<feature type="compositionally biased region" description="Pro residues" evidence="1">
    <location>
        <begin position="20"/>
        <end position="58"/>
    </location>
</feature>
<dbReference type="AlphaFoldDB" id="A0A0B6SCS5"/>
<organism evidence="2 3">
    <name type="scientific">Burkholderia plantarii</name>
    <dbReference type="NCBI Taxonomy" id="41899"/>
    <lineage>
        <taxon>Bacteria</taxon>
        <taxon>Pseudomonadati</taxon>
        <taxon>Pseudomonadota</taxon>
        <taxon>Betaproteobacteria</taxon>
        <taxon>Burkholderiales</taxon>
        <taxon>Burkholderiaceae</taxon>
        <taxon>Burkholderia</taxon>
    </lineage>
</organism>